<evidence type="ECO:0000256" key="2">
    <source>
        <dbReference type="ARBA" id="ARBA00022771"/>
    </source>
</evidence>
<dbReference type="RefSeq" id="XP_066925039.1">
    <property type="nucleotide sequence ID" value="XM_067068938.1"/>
</dbReference>
<dbReference type="InterPro" id="IPR055141">
    <property type="entry name" value="TADA2A_B-like_dom"/>
</dbReference>
<dbReference type="GO" id="GO:0008270">
    <property type="term" value="F:zinc ion binding"/>
    <property type="evidence" value="ECO:0007669"/>
    <property type="project" value="UniProtKB-KW"/>
</dbReference>
<keyword evidence="4" id="KW-0539">Nucleus</keyword>
<dbReference type="FunFam" id="1.10.10.10:FF:000087">
    <property type="entry name" value="Transcriptional adapter 2"/>
    <property type="match status" value="1"/>
</dbReference>
<dbReference type="EnsemblMetazoa" id="CLYHEMT008447.1">
    <property type="protein sequence ID" value="CLYHEMP008447.1"/>
    <property type="gene ID" value="CLYHEMG008447"/>
</dbReference>
<evidence type="ECO:0000256" key="1">
    <source>
        <dbReference type="ARBA" id="ARBA00022723"/>
    </source>
</evidence>
<dbReference type="Gene3D" id="1.10.10.60">
    <property type="entry name" value="Homeodomain-like"/>
    <property type="match status" value="1"/>
</dbReference>
<protein>
    <recommendedName>
        <fullName evidence="10">Transcriptional adapter</fullName>
    </recommendedName>
</protein>
<dbReference type="CDD" id="cd00167">
    <property type="entry name" value="SANT"/>
    <property type="match status" value="1"/>
</dbReference>
<evidence type="ECO:0000259" key="7">
    <source>
        <dbReference type="PROSITE" id="PS51293"/>
    </source>
</evidence>
<dbReference type="PANTHER" id="PTHR12374">
    <property type="entry name" value="TRANSCRIPTIONAL ADAPTOR 2 ADA2 -RELATED"/>
    <property type="match status" value="1"/>
</dbReference>
<keyword evidence="3" id="KW-0862">Zinc</keyword>
<dbReference type="AlphaFoldDB" id="A0A7M5UZ59"/>
<feature type="domain" description="Myb-like" evidence="5">
    <location>
        <begin position="73"/>
        <end position="117"/>
    </location>
</feature>
<dbReference type="GO" id="GO:0003713">
    <property type="term" value="F:transcription coactivator activity"/>
    <property type="evidence" value="ECO:0007669"/>
    <property type="project" value="TreeGrafter"/>
</dbReference>
<evidence type="ECO:0000313" key="9">
    <source>
        <dbReference type="Proteomes" id="UP000594262"/>
    </source>
</evidence>
<dbReference type="InterPro" id="IPR036388">
    <property type="entry name" value="WH-like_DNA-bd_sf"/>
</dbReference>
<dbReference type="PANTHER" id="PTHR12374:SF20">
    <property type="entry name" value="TRANSCRIPTIONAL ADAPTER 2-ALPHA"/>
    <property type="match status" value="1"/>
</dbReference>
<dbReference type="PROSITE" id="PS50090">
    <property type="entry name" value="MYB_LIKE"/>
    <property type="match status" value="1"/>
</dbReference>
<dbReference type="SMART" id="SM00717">
    <property type="entry name" value="SANT"/>
    <property type="match status" value="1"/>
</dbReference>
<dbReference type="InterPro" id="IPR007526">
    <property type="entry name" value="SWIRM"/>
</dbReference>
<dbReference type="InterPro" id="IPR001005">
    <property type="entry name" value="SANT/Myb"/>
</dbReference>
<dbReference type="GO" id="GO:0006357">
    <property type="term" value="P:regulation of transcription by RNA polymerase II"/>
    <property type="evidence" value="ECO:0007669"/>
    <property type="project" value="TreeGrafter"/>
</dbReference>
<evidence type="ECO:0000256" key="4">
    <source>
        <dbReference type="ARBA" id="ARBA00023242"/>
    </source>
</evidence>
<dbReference type="Pfam" id="PF25299">
    <property type="entry name" value="ZZ_ADA2"/>
    <property type="match status" value="1"/>
</dbReference>
<evidence type="ECO:0000256" key="3">
    <source>
        <dbReference type="ARBA" id="ARBA00022833"/>
    </source>
</evidence>
<keyword evidence="2" id="KW-0863">Zinc-finger</keyword>
<evidence type="ECO:0000259" key="6">
    <source>
        <dbReference type="PROSITE" id="PS50934"/>
    </source>
</evidence>
<dbReference type="GeneID" id="136812440"/>
<dbReference type="GO" id="GO:0005634">
    <property type="term" value="C:nucleus"/>
    <property type="evidence" value="ECO:0007669"/>
    <property type="project" value="TreeGrafter"/>
</dbReference>
<dbReference type="InterPro" id="IPR017884">
    <property type="entry name" value="SANT_dom"/>
</dbReference>
<dbReference type="SUPFAM" id="SSF57850">
    <property type="entry name" value="RING/U-box"/>
    <property type="match status" value="1"/>
</dbReference>
<feature type="domain" description="SWIRM" evidence="6">
    <location>
        <begin position="365"/>
        <end position="454"/>
    </location>
</feature>
<dbReference type="GO" id="GO:0140672">
    <property type="term" value="C:ATAC complex"/>
    <property type="evidence" value="ECO:0007669"/>
    <property type="project" value="UniProtKB-ARBA"/>
</dbReference>
<dbReference type="OrthoDB" id="270417at2759"/>
<dbReference type="PROSITE" id="PS50934">
    <property type="entry name" value="SWIRM"/>
    <property type="match status" value="1"/>
</dbReference>
<evidence type="ECO:0000259" key="5">
    <source>
        <dbReference type="PROSITE" id="PS50090"/>
    </source>
</evidence>
<evidence type="ECO:0008006" key="10">
    <source>
        <dbReference type="Google" id="ProtNLM"/>
    </source>
</evidence>
<reference evidence="8" key="1">
    <citation type="submission" date="2021-01" db="UniProtKB">
        <authorList>
            <consortium name="EnsemblMetazoa"/>
        </authorList>
    </citation>
    <scope>IDENTIFICATION</scope>
</reference>
<dbReference type="Pfam" id="PF00249">
    <property type="entry name" value="Myb_DNA-binding"/>
    <property type="match status" value="1"/>
</dbReference>
<dbReference type="GO" id="GO:0003682">
    <property type="term" value="F:chromatin binding"/>
    <property type="evidence" value="ECO:0007669"/>
    <property type="project" value="TreeGrafter"/>
</dbReference>
<keyword evidence="1" id="KW-0479">Metal-binding</keyword>
<dbReference type="PROSITE" id="PS51293">
    <property type="entry name" value="SANT"/>
    <property type="match status" value="1"/>
</dbReference>
<dbReference type="GO" id="GO:0006338">
    <property type="term" value="P:chromatin remodeling"/>
    <property type="evidence" value="ECO:0007669"/>
    <property type="project" value="TreeGrafter"/>
</dbReference>
<dbReference type="SUPFAM" id="SSF46689">
    <property type="entry name" value="Homeodomain-like"/>
    <property type="match status" value="2"/>
</dbReference>
<proteinExistence type="predicted"/>
<accession>A0A7M5UZ59</accession>
<dbReference type="Gene3D" id="1.10.10.10">
    <property type="entry name" value="Winged helix-like DNA-binding domain superfamily/Winged helix DNA-binding domain"/>
    <property type="match status" value="1"/>
</dbReference>
<organism evidence="8 9">
    <name type="scientific">Clytia hemisphaerica</name>
    <dbReference type="NCBI Taxonomy" id="252671"/>
    <lineage>
        <taxon>Eukaryota</taxon>
        <taxon>Metazoa</taxon>
        <taxon>Cnidaria</taxon>
        <taxon>Hydrozoa</taxon>
        <taxon>Hydroidolina</taxon>
        <taxon>Leptothecata</taxon>
        <taxon>Obeliida</taxon>
        <taxon>Clytiidae</taxon>
        <taxon>Clytia</taxon>
    </lineage>
</organism>
<keyword evidence="9" id="KW-1185">Reference proteome</keyword>
<dbReference type="InterPro" id="IPR009057">
    <property type="entry name" value="Homeodomain-like_sf"/>
</dbReference>
<evidence type="ECO:0000313" key="8">
    <source>
        <dbReference type="EnsemblMetazoa" id="CLYHEMP008447.1"/>
    </source>
</evidence>
<dbReference type="Proteomes" id="UP000594262">
    <property type="component" value="Unplaced"/>
</dbReference>
<sequence>MLHEAPHHHQEVTSDCPVCCTKLKEPFINCVECKPNVQLCLRCFARGSEFGEHSNDHSYEIRQLSFSLFGDEKWSARDELHLLEELEDNGFGNWQGISKRLNKKSSKDVQNHYLKCYIEKPKDTLPKVTVDSRTFFRRSIDFQESQCPPRPGSSCPPEDELFSIGYMPARGDFSIESDNFAECDIKDVDFIQNQPAAVTASLTNSEEQDALMTEMNHHMMDMFYVRQRERNLKKTLVKKYGLLDVVTSSVFYTYGREERMVRDVMKKFTQFMEPLAHEKFVQGLLYQKSLESRIRRLQEYREHGLKTFKDAVFYEKLKRRRDRSKKFQTFRLDEVVPNQNNPLACQVWLHKQINKKKIFNLPFPNMSKKHVPPLDLKGLPCVDELTDGEKEICATIRMAPKDYLDNRTTLQEESFRSDGVRLAVARTLLKINVNNTKKLYDFMVDAGIIKGLQT</sequence>
<feature type="domain" description="SANT" evidence="7">
    <location>
        <begin position="70"/>
        <end position="121"/>
    </location>
</feature>
<name>A0A7M5UZ59_9CNID</name>
<dbReference type="Pfam" id="PF22941">
    <property type="entry name" value="TADA2A-like_3rd"/>
    <property type="match status" value="1"/>
</dbReference>
<dbReference type="InterPro" id="IPR000433">
    <property type="entry name" value="Znf_ZZ"/>
</dbReference>